<protein>
    <submittedName>
        <fullName evidence="1">Uncharacterized protein</fullName>
    </submittedName>
</protein>
<evidence type="ECO:0000313" key="2">
    <source>
        <dbReference type="Proteomes" id="UP001497535"/>
    </source>
</evidence>
<organism evidence="1 2">
    <name type="scientific">Meloidogyne enterolobii</name>
    <name type="common">Root-knot nematode worm</name>
    <name type="synonym">Meloidogyne mayaguensis</name>
    <dbReference type="NCBI Taxonomy" id="390850"/>
    <lineage>
        <taxon>Eukaryota</taxon>
        <taxon>Metazoa</taxon>
        <taxon>Ecdysozoa</taxon>
        <taxon>Nematoda</taxon>
        <taxon>Chromadorea</taxon>
        <taxon>Rhabditida</taxon>
        <taxon>Tylenchina</taxon>
        <taxon>Tylenchomorpha</taxon>
        <taxon>Tylenchoidea</taxon>
        <taxon>Meloidogynidae</taxon>
        <taxon>Meloidogyninae</taxon>
        <taxon>Meloidogyne</taxon>
    </lineage>
</organism>
<keyword evidence="2" id="KW-1185">Reference proteome</keyword>
<sequence>MFNSGIIRGINVCCPTLILVGEADLAFLLDNSVMFCSQLFILSPKVENP</sequence>
<evidence type="ECO:0000313" key="1">
    <source>
        <dbReference type="EMBL" id="CAK5014149.1"/>
    </source>
</evidence>
<reference evidence="1" key="1">
    <citation type="submission" date="2023-11" db="EMBL/GenBank/DDBJ databases">
        <authorList>
            <person name="Poullet M."/>
        </authorList>
    </citation>
    <scope>NUCLEOTIDE SEQUENCE</scope>
    <source>
        <strain evidence="1">E1834</strain>
    </source>
</reference>
<proteinExistence type="predicted"/>
<accession>A0ACB0XRB6</accession>
<dbReference type="Proteomes" id="UP001497535">
    <property type="component" value="Unassembled WGS sequence"/>
</dbReference>
<comment type="caution">
    <text evidence="1">The sequence shown here is derived from an EMBL/GenBank/DDBJ whole genome shotgun (WGS) entry which is preliminary data.</text>
</comment>
<dbReference type="EMBL" id="CAVMJV010000002">
    <property type="protein sequence ID" value="CAK5014149.1"/>
    <property type="molecule type" value="Genomic_DNA"/>
</dbReference>
<name>A0ACB0XRB6_MELEN</name>
<gene>
    <name evidence="1" type="ORF">MENTE1834_LOCUS2622</name>
</gene>